<evidence type="ECO:0000259" key="4">
    <source>
        <dbReference type="Pfam" id="PF00535"/>
    </source>
</evidence>
<accession>A0A914XQG1</accession>
<evidence type="ECO:0000313" key="5">
    <source>
        <dbReference type="Proteomes" id="UP000887566"/>
    </source>
</evidence>
<sequence>MLRFLLPRRKENVLNIVLVVSLLGLMAFVYSRLEVDDASGGRPLREESSDGDRPAAVRWQMEHTRPDYSQLRSGPGENGAPVQLSGADKEQGEKDMKTWFMNVVASDQISLDRSLPDTRSAMCKAVKYDKDLPKASVVIIFTDEAWTPLMRTVHSVINRSPPEYLHEVVLLDDNSQREELKDKLTEYVKRFGGLVRLIRKTVRHGLIRAKLAGAKEATGDVVVFLDSHCEANAGWLEPLLQRIKEKRSAVLCPIIDYISDQKNGRQQGCSRN</sequence>
<dbReference type="GO" id="GO:0006493">
    <property type="term" value="P:protein O-linked glycosylation"/>
    <property type="evidence" value="ECO:0007669"/>
    <property type="project" value="TreeGrafter"/>
</dbReference>
<dbReference type="SUPFAM" id="SSF53448">
    <property type="entry name" value="Nucleotide-diphospho-sugar transferases"/>
    <property type="match status" value="1"/>
</dbReference>
<dbReference type="AlphaFoldDB" id="A0A914XQG1"/>
<name>A0A914XQG1_9BILA</name>
<feature type="region of interest" description="Disordered" evidence="2">
    <location>
        <begin position="66"/>
        <end position="88"/>
    </location>
</feature>
<keyword evidence="5" id="KW-1185">Reference proteome</keyword>
<dbReference type="GO" id="GO:0005794">
    <property type="term" value="C:Golgi apparatus"/>
    <property type="evidence" value="ECO:0007669"/>
    <property type="project" value="TreeGrafter"/>
</dbReference>
<dbReference type="InterPro" id="IPR001173">
    <property type="entry name" value="Glyco_trans_2-like"/>
</dbReference>
<keyword evidence="3" id="KW-0472">Membrane</keyword>
<feature type="transmembrane region" description="Helical" evidence="3">
    <location>
        <begin position="12"/>
        <end position="30"/>
    </location>
</feature>
<dbReference type="WBParaSite" id="PSAMB.scaffold955size38147.g9926.t1">
    <property type="protein sequence ID" value="PSAMB.scaffold955size38147.g9926.t1"/>
    <property type="gene ID" value="PSAMB.scaffold955size38147.g9926"/>
</dbReference>
<proteinExistence type="predicted"/>
<feature type="domain" description="Glycosyltransferase 2-like" evidence="4">
    <location>
        <begin position="136"/>
        <end position="265"/>
    </location>
</feature>
<evidence type="ECO:0000256" key="2">
    <source>
        <dbReference type="SAM" id="MobiDB-lite"/>
    </source>
</evidence>
<evidence type="ECO:0000256" key="1">
    <source>
        <dbReference type="ARBA" id="ARBA00023157"/>
    </source>
</evidence>
<keyword evidence="3" id="KW-0812">Transmembrane</keyword>
<dbReference type="GO" id="GO:0004653">
    <property type="term" value="F:polypeptide N-acetylgalactosaminyltransferase activity"/>
    <property type="evidence" value="ECO:0007669"/>
    <property type="project" value="TreeGrafter"/>
</dbReference>
<dbReference type="InterPro" id="IPR029044">
    <property type="entry name" value="Nucleotide-diphossugar_trans"/>
</dbReference>
<keyword evidence="3" id="KW-1133">Transmembrane helix</keyword>
<organism evidence="5 6">
    <name type="scientific">Plectus sambesii</name>
    <dbReference type="NCBI Taxonomy" id="2011161"/>
    <lineage>
        <taxon>Eukaryota</taxon>
        <taxon>Metazoa</taxon>
        <taxon>Ecdysozoa</taxon>
        <taxon>Nematoda</taxon>
        <taxon>Chromadorea</taxon>
        <taxon>Plectida</taxon>
        <taxon>Plectina</taxon>
        <taxon>Plectoidea</taxon>
        <taxon>Plectidae</taxon>
        <taxon>Plectus</taxon>
    </lineage>
</organism>
<dbReference type="PANTHER" id="PTHR11675:SF43">
    <property type="entry name" value="POLYPEPTIDE N-ACETYLGALACTOSAMINYLTRANSFERASE 1"/>
    <property type="match status" value="1"/>
</dbReference>
<keyword evidence="1" id="KW-1015">Disulfide bond</keyword>
<protein>
    <submittedName>
        <fullName evidence="6">Glycosyltransferase 2-like domain-containing protein</fullName>
    </submittedName>
</protein>
<reference evidence="6" key="1">
    <citation type="submission" date="2022-11" db="UniProtKB">
        <authorList>
            <consortium name="WormBaseParasite"/>
        </authorList>
    </citation>
    <scope>IDENTIFICATION</scope>
</reference>
<dbReference type="Proteomes" id="UP000887566">
    <property type="component" value="Unplaced"/>
</dbReference>
<dbReference type="PANTHER" id="PTHR11675">
    <property type="entry name" value="N-ACETYLGALACTOSAMINYLTRANSFERASE"/>
    <property type="match status" value="1"/>
</dbReference>
<dbReference type="Pfam" id="PF00535">
    <property type="entry name" value="Glycos_transf_2"/>
    <property type="match status" value="1"/>
</dbReference>
<dbReference type="Gene3D" id="3.90.550.10">
    <property type="entry name" value="Spore Coat Polysaccharide Biosynthesis Protein SpsA, Chain A"/>
    <property type="match status" value="1"/>
</dbReference>
<evidence type="ECO:0000313" key="6">
    <source>
        <dbReference type="WBParaSite" id="PSAMB.scaffold955size38147.g9926.t1"/>
    </source>
</evidence>
<evidence type="ECO:0000256" key="3">
    <source>
        <dbReference type="SAM" id="Phobius"/>
    </source>
</evidence>